<reference evidence="1" key="2">
    <citation type="journal article" date="2015" name="Fish Shellfish Immunol.">
        <title>Early steps in the European eel (Anguilla anguilla)-Vibrio vulnificus interaction in the gills: Role of the RtxA13 toxin.</title>
        <authorList>
            <person name="Callol A."/>
            <person name="Pajuelo D."/>
            <person name="Ebbesson L."/>
            <person name="Teles M."/>
            <person name="MacKenzie S."/>
            <person name="Amaro C."/>
        </authorList>
    </citation>
    <scope>NUCLEOTIDE SEQUENCE</scope>
</reference>
<accession>A0A0E9WMD4</accession>
<sequence>MKLAVVEELGKPRMTDVTCRASPTRQAACDKDQAACLGTEEKEEQLPLFH</sequence>
<protein>
    <submittedName>
        <fullName evidence="1">Uncharacterized protein</fullName>
    </submittedName>
</protein>
<proteinExistence type="predicted"/>
<dbReference type="AlphaFoldDB" id="A0A0E9WMD4"/>
<dbReference type="EMBL" id="GBXM01017939">
    <property type="protein sequence ID" value="JAH90638.1"/>
    <property type="molecule type" value="Transcribed_RNA"/>
</dbReference>
<organism evidence="1">
    <name type="scientific">Anguilla anguilla</name>
    <name type="common">European freshwater eel</name>
    <name type="synonym">Muraena anguilla</name>
    <dbReference type="NCBI Taxonomy" id="7936"/>
    <lineage>
        <taxon>Eukaryota</taxon>
        <taxon>Metazoa</taxon>
        <taxon>Chordata</taxon>
        <taxon>Craniata</taxon>
        <taxon>Vertebrata</taxon>
        <taxon>Euteleostomi</taxon>
        <taxon>Actinopterygii</taxon>
        <taxon>Neopterygii</taxon>
        <taxon>Teleostei</taxon>
        <taxon>Anguilliformes</taxon>
        <taxon>Anguillidae</taxon>
        <taxon>Anguilla</taxon>
    </lineage>
</organism>
<name>A0A0E9WMD4_ANGAN</name>
<reference evidence="1" key="1">
    <citation type="submission" date="2014-11" db="EMBL/GenBank/DDBJ databases">
        <authorList>
            <person name="Amaro Gonzalez C."/>
        </authorList>
    </citation>
    <scope>NUCLEOTIDE SEQUENCE</scope>
</reference>
<evidence type="ECO:0000313" key="1">
    <source>
        <dbReference type="EMBL" id="JAH90638.1"/>
    </source>
</evidence>